<dbReference type="AlphaFoldDB" id="A0A2U2BA08"/>
<sequence length="68" mass="8215">MLIADEIRKLEIGLTPNNRYNKSSFFRLRQWIDATIGLFLCFKLKQKTLLILREFRKEKKMSFLHLKA</sequence>
<reference evidence="1 2" key="1">
    <citation type="submission" date="2018-05" db="EMBL/GenBank/DDBJ databases">
        <title>Marinilabilia rubrum sp. nov., isolated from saltern sediment.</title>
        <authorList>
            <person name="Zhang R."/>
        </authorList>
    </citation>
    <scope>NUCLEOTIDE SEQUENCE [LARGE SCALE GENOMIC DNA]</scope>
    <source>
        <strain evidence="1 2">WTE16</strain>
    </source>
</reference>
<organism evidence="1 2">
    <name type="scientific">Marinilabilia rubra</name>
    <dbReference type="NCBI Taxonomy" id="2162893"/>
    <lineage>
        <taxon>Bacteria</taxon>
        <taxon>Pseudomonadati</taxon>
        <taxon>Bacteroidota</taxon>
        <taxon>Bacteroidia</taxon>
        <taxon>Marinilabiliales</taxon>
        <taxon>Marinilabiliaceae</taxon>
        <taxon>Marinilabilia</taxon>
    </lineage>
</organism>
<proteinExistence type="predicted"/>
<evidence type="ECO:0000313" key="2">
    <source>
        <dbReference type="Proteomes" id="UP000244956"/>
    </source>
</evidence>
<evidence type="ECO:0000313" key="1">
    <source>
        <dbReference type="EMBL" id="PWD99905.1"/>
    </source>
</evidence>
<protein>
    <submittedName>
        <fullName evidence="1">Uncharacterized protein</fullName>
    </submittedName>
</protein>
<keyword evidence="2" id="KW-1185">Reference proteome</keyword>
<comment type="caution">
    <text evidence="1">The sequence shown here is derived from an EMBL/GenBank/DDBJ whole genome shotgun (WGS) entry which is preliminary data.</text>
</comment>
<name>A0A2U2BA08_9BACT</name>
<dbReference type="Proteomes" id="UP000244956">
    <property type="component" value="Unassembled WGS sequence"/>
</dbReference>
<dbReference type="EMBL" id="QEWP01000005">
    <property type="protein sequence ID" value="PWD99905.1"/>
    <property type="molecule type" value="Genomic_DNA"/>
</dbReference>
<gene>
    <name evidence="1" type="ORF">DDZ16_08425</name>
</gene>
<accession>A0A2U2BA08</accession>